<feature type="region of interest" description="Disordered" evidence="1">
    <location>
        <begin position="229"/>
        <end position="254"/>
    </location>
</feature>
<evidence type="ECO:0000256" key="1">
    <source>
        <dbReference type="SAM" id="MobiDB-lite"/>
    </source>
</evidence>
<dbReference type="EMBL" id="SOGN01000019">
    <property type="protein sequence ID" value="TFC83008.1"/>
    <property type="molecule type" value="Genomic_DNA"/>
</dbReference>
<organism evidence="2 3">
    <name type="scientific">Cryobacterium cheniae</name>
    <dbReference type="NCBI Taxonomy" id="1259262"/>
    <lineage>
        <taxon>Bacteria</taxon>
        <taxon>Bacillati</taxon>
        <taxon>Actinomycetota</taxon>
        <taxon>Actinomycetes</taxon>
        <taxon>Micrococcales</taxon>
        <taxon>Microbacteriaceae</taxon>
        <taxon>Cryobacterium</taxon>
    </lineage>
</organism>
<name>A0A4R8XUA5_9MICO</name>
<reference evidence="2 3" key="1">
    <citation type="submission" date="2019-03" db="EMBL/GenBank/DDBJ databases">
        <title>Genomics of glacier-inhabiting Cryobacterium strains.</title>
        <authorList>
            <person name="Liu Q."/>
            <person name="Xin Y.-H."/>
        </authorList>
    </citation>
    <scope>NUCLEOTIDE SEQUENCE [LARGE SCALE GENOMIC DNA]</scope>
    <source>
        <strain evidence="2 3">TMT2-48-2</strain>
    </source>
</reference>
<gene>
    <name evidence="2" type="ORF">E3T23_03520</name>
</gene>
<proteinExistence type="predicted"/>
<sequence length="365" mass="36791">MVGLTALVVAASLIGTLVGGSPTEAQPTSPVAPVTVSAIASDTTPARTISPATSMTSLPEIRYLAAVDEFREKRLRLTGAIAVADSVVASAQLALDGSALRVLDENARAVLAASILREQTRIDDARRNLDRSSSVSTGPNTFLGPNFGQAERALRAAEVPAPETLASVPEQLADPVQGVRDATARWEAEQARLAAEAAARAAEAAAAAAAAAEAAAAAAAASAADAGADAASPGFESENRATTSPSTDAQGPSAGTPLFNKYVWTAGFQAELDACNGAVDLTGSYGVNVIGEHWSCGGSRFPGAGTIITLSGTRSGTYRVGGVAAVLNASTDGRGDIPGGYDLLFQTCINGSDATMSFTVLTRVG</sequence>
<protein>
    <submittedName>
        <fullName evidence="2">Uncharacterized protein</fullName>
    </submittedName>
</protein>
<dbReference type="RefSeq" id="WP_134369031.1">
    <property type="nucleotide sequence ID" value="NZ_SOGN01000019.1"/>
</dbReference>
<dbReference type="AlphaFoldDB" id="A0A4R8XUA5"/>
<evidence type="ECO:0000313" key="2">
    <source>
        <dbReference type="EMBL" id="TFC83008.1"/>
    </source>
</evidence>
<accession>A0A4R8XUA5</accession>
<dbReference type="Proteomes" id="UP000298433">
    <property type="component" value="Unassembled WGS sequence"/>
</dbReference>
<dbReference type="OrthoDB" id="5110209at2"/>
<feature type="compositionally biased region" description="Polar residues" evidence="1">
    <location>
        <begin position="240"/>
        <end position="250"/>
    </location>
</feature>
<evidence type="ECO:0000313" key="3">
    <source>
        <dbReference type="Proteomes" id="UP000298433"/>
    </source>
</evidence>
<keyword evidence="3" id="KW-1185">Reference proteome</keyword>
<comment type="caution">
    <text evidence="2">The sequence shown here is derived from an EMBL/GenBank/DDBJ whole genome shotgun (WGS) entry which is preliminary data.</text>
</comment>